<name>A0A9N9MJI9_9CUCU</name>
<evidence type="ECO:0000256" key="8">
    <source>
        <dbReference type="SAM" id="MobiDB-lite"/>
    </source>
</evidence>
<organism evidence="9 10">
    <name type="scientific">Ceutorhynchus assimilis</name>
    <name type="common">cabbage seed weevil</name>
    <dbReference type="NCBI Taxonomy" id="467358"/>
    <lineage>
        <taxon>Eukaryota</taxon>
        <taxon>Metazoa</taxon>
        <taxon>Ecdysozoa</taxon>
        <taxon>Arthropoda</taxon>
        <taxon>Hexapoda</taxon>
        <taxon>Insecta</taxon>
        <taxon>Pterygota</taxon>
        <taxon>Neoptera</taxon>
        <taxon>Endopterygota</taxon>
        <taxon>Coleoptera</taxon>
        <taxon>Polyphaga</taxon>
        <taxon>Cucujiformia</taxon>
        <taxon>Curculionidae</taxon>
        <taxon>Ceutorhynchinae</taxon>
        <taxon>Ceutorhynchus</taxon>
    </lineage>
</organism>
<dbReference type="OrthoDB" id="10259804at2759"/>
<keyword evidence="2" id="KW-0963">Cytoplasm</keyword>
<dbReference type="GO" id="GO:0005858">
    <property type="term" value="C:axonemal dynein complex"/>
    <property type="evidence" value="ECO:0007669"/>
    <property type="project" value="TreeGrafter"/>
</dbReference>
<keyword evidence="5" id="KW-0969">Cilium</keyword>
<evidence type="ECO:0000313" key="10">
    <source>
        <dbReference type="Proteomes" id="UP001152799"/>
    </source>
</evidence>
<sequence length="469" mass="53071">MYDSIQLTPKKLHSSPGSKPKPILRTKSYAHQIIVNGKDMTPKTLNPDFFRAKAHRSHSSVSKGSSATVNTELAHSEGPMKSILRFRSDIELTTVQGSFYGAGSSLDMFQAIQGSSIKDDQSDDLTGYEEDAEIVDADTTRKMRKAPTHISLTLSETNTFFVLDIPSCIEIRNTEEGDEAERENEEYLYLTEGKGRNRKVVDAEAQTAVILKKSRNTEAEIISTKNARAFASNWEMHDTYHGKARKQVESSSSNDSDGDEDLKTLTSDALSAESIQTGIDEKQLLKIFKNSRFQEAVCIMERLLANNLYNEQQKRFSGLSDPDMFREDIQYKYRLELLWTFSNTTTKGKGNNIIIKFVRLSRSRFIDKVFSFGLTCRHKLEFLPDVSLARVASISRGASMSDSGSRLTRSRPQVVVMCMGGCVGLREFLCTQWDLSCVLENRVPYLVKFKCFFFPVEVLRMFVDFYSFS</sequence>
<feature type="region of interest" description="Disordered" evidence="8">
    <location>
        <begin position="1"/>
        <end position="23"/>
    </location>
</feature>
<proteinExistence type="predicted"/>
<dbReference type="AlphaFoldDB" id="A0A9N9MJI9"/>
<accession>A0A9N9MJI9</accession>
<dbReference type="GO" id="GO:0045503">
    <property type="term" value="F:dynein light chain binding"/>
    <property type="evidence" value="ECO:0007669"/>
    <property type="project" value="TreeGrafter"/>
</dbReference>
<dbReference type="GO" id="GO:0003341">
    <property type="term" value="P:cilium movement"/>
    <property type="evidence" value="ECO:0007669"/>
    <property type="project" value="TreeGrafter"/>
</dbReference>
<keyword evidence="10" id="KW-1185">Reference proteome</keyword>
<dbReference type="InterPro" id="IPR050687">
    <property type="entry name" value="Dynein_IC"/>
</dbReference>
<evidence type="ECO:0000256" key="4">
    <source>
        <dbReference type="ARBA" id="ARBA00022737"/>
    </source>
</evidence>
<evidence type="ECO:0000313" key="9">
    <source>
        <dbReference type="EMBL" id="CAG9765019.1"/>
    </source>
</evidence>
<dbReference type="PANTHER" id="PTHR12442:SF12">
    <property type="entry name" value="DYNEIN AXONEMAL INTERMEDIATE CHAIN 4"/>
    <property type="match status" value="1"/>
</dbReference>
<dbReference type="Proteomes" id="UP001152799">
    <property type="component" value="Chromosome 2"/>
</dbReference>
<keyword evidence="7" id="KW-0966">Cell projection</keyword>
<keyword evidence="3" id="KW-0853">WD repeat</keyword>
<dbReference type="EMBL" id="OU892278">
    <property type="protein sequence ID" value="CAG9765019.1"/>
    <property type="molecule type" value="Genomic_DNA"/>
</dbReference>
<evidence type="ECO:0000256" key="6">
    <source>
        <dbReference type="ARBA" id="ARBA00023212"/>
    </source>
</evidence>
<evidence type="ECO:0000256" key="7">
    <source>
        <dbReference type="ARBA" id="ARBA00023273"/>
    </source>
</evidence>
<protein>
    <submittedName>
        <fullName evidence="9">Uncharacterized protein</fullName>
    </submittedName>
</protein>
<evidence type="ECO:0000256" key="1">
    <source>
        <dbReference type="ARBA" id="ARBA00004430"/>
    </source>
</evidence>
<evidence type="ECO:0000256" key="3">
    <source>
        <dbReference type="ARBA" id="ARBA00022574"/>
    </source>
</evidence>
<keyword evidence="6" id="KW-0206">Cytoskeleton</keyword>
<evidence type="ECO:0000256" key="5">
    <source>
        <dbReference type="ARBA" id="ARBA00023069"/>
    </source>
</evidence>
<dbReference type="GO" id="GO:0045504">
    <property type="term" value="F:dynein heavy chain binding"/>
    <property type="evidence" value="ECO:0007669"/>
    <property type="project" value="TreeGrafter"/>
</dbReference>
<keyword evidence="4" id="KW-0677">Repeat</keyword>
<evidence type="ECO:0000256" key="2">
    <source>
        <dbReference type="ARBA" id="ARBA00022490"/>
    </source>
</evidence>
<feature type="region of interest" description="Disordered" evidence="8">
    <location>
        <begin position="241"/>
        <end position="262"/>
    </location>
</feature>
<reference evidence="9" key="1">
    <citation type="submission" date="2022-01" db="EMBL/GenBank/DDBJ databases">
        <authorList>
            <person name="King R."/>
        </authorList>
    </citation>
    <scope>NUCLEOTIDE SEQUENCE</scope>
</reference>
<dbReference type="PANTHER" id="PTHR12442">
    <property type="entry name" value="DYNEIN INTERMEDIATE CHAIN"/>
    <property type="match status" value="1"/>
</dbReference>
<gene>
    <name evidence="9" type="ORF">CEUTPL_LOCUS5639</name>
</gene>
<comment type="subcellular location">
    <subcellularLocation>
        <location evidence="1">Cytoplasm</location>
        <location evidence="1">Cytoskeleton</location>
        <location evidence="1">Cilium axoneme</location>
    </subcellularLocation>
</comment>